<evidence type="ECO:0000313" key="6">
    <source>
        <dbReference type="Proteomes" id="UP001530377"/>
    </source>
</evidence>
<evidence type="ECO:0000313" key="5">
    <source>
        <dbReference type="EMBL" id="KAL3817667.1"/>
    </source>
</evidence>
<keyword evidence="4" id="KW-1133">Transmembrane helix</keyword>
<dbReference type="InterPro" id="IPR011990">
    <property type="entry name" value="TPR-like_helical_dom_sf"/>
</dbReference>
<name>A0ABD3RZN2_9STRA</name>
<keyword evidence="4" id="KW-0472">Membrane</keyword>
<dbReference type="AlphaFoldDB" id="A0ABD3RZN2"/>
<organism evidence="5 6">
    <name type="scientific">Cyclostephanos tholiformis</name>
    <dbReference type="NCBI Taxonomy" id="382380"/>
    <lineage>
        <taxon>Eukaryota</taxon>
        <taxon>Sar</taxon>
        <taxon>Stramenopiles</taxon>
        <taxon>Ochrophyta</taxon>
        <taxon>Bacillariophyta</taxon>
        <taxon>Coscinodiscophyceae</taxon>
        <taxon>Thalassiosirophycidae</taxon>
        <taxon>Stephanodiscales</taxon>
        <taxon>Stephanodiscaceae</taxon>
        <taxon>Cyclostephanos</taxon>
    </lineage>
</organism>
<evidence type="ECO:0000256" key="1">
    <source>
        <dbReference type="ARBA" id="ARBA00022737"/>
    </source>
</evidence>
<reference evidence="5 6" key="1">
    <citation type="submission" date="2024-10" db="EMBL/GenBank/DDBJ databases">
        <title>Updated reference genomes for cyclostephanoid diatoms.</title>
        <authorList>
            <person name="Roberts W.R."/>
            <person name="Alverson A.J."/>
        </authorList>
    </citation>
    <scope>NUCLEOTIDE SEQUENCE [LARGE SCALE GENOMIC DNA]</scope>
    <source>
        <strain evidence="5 6">AJA228-03</strain>
    </source>
</reference>
<dbReference type="PANTHER" id="PTHR44227">
    <property type="match status" value="1"/>
</dbReference>
<feature type="transmembrane region" description="Helical" evidence="4">
    <location>
        <begin position="21"/>
        <end position="41"/>
    </location>
</feature>
<dbReference type="EMBL" id="JALLPB020000097">
    <property type="protein sequence ID" value="KAL3817667.1"/>
    <property type="molecule type" value="Genomic_DNA"/>
</dbReference>
<dbReference type="SUPFAM" id="SSF48452">
    <property type="entry name" value="TPR-like"/>
    <property type="match status" value="1"/>
</dbReference>
<accession>A0ABD3RZN2</accession>
<feature type="region of interest" description="Disordered" evidence="3">
    <location>
        <begin position="195"/>
        <end position="218"/>
    </location>
</feature>
<proteinExistence type="predicted"/>
<dbReference type="PANTHER" id="PTHR44227:SF3">
    <property type="entry name" value="PROTEIN O-MANNOSYL-TRANSFERASE TMTC4"/>
    <property type="match status" value="1"/>
</dbReference>
<keyword evidence="4" id="KW-0812">Transmembrane</keyword>
<dbReference type="Gene3D" id="1.25.40.10">
    <property type="entry name" value="Tetratricopeptide repeat domain"/>
    <property type="match status" value="1"/>
</dbReference>
<keyword evidence="6" id="KW-1185">Reference proteome</keyword>
<sequence length="810" mass="90017">MNKTTTRGGGKEYHRTARFPLVAHHFPALSIYLLSLCLYLHPLTSSPTPSSSFFSSSSSWGKGSSGIGGGGGGGSADGSSSSRRGGEYVLIYDPKPQLDEIHLTSSDNRDVNPPPSHGTVDYDVDNSWTNAWHNDYWGRPLNSSSSHKSWRPLSVWSFRFARGGLLGRRFVGSVGRAIVDASTWWTSSSVLGDGGGDEYVNENERRDHDDENDGGRMTPPPLASELFVHRFVNVCIHAVVTRMVGILATLLFRRRPPSHGYECEYNPSSPLSRTTAYSSSLLFAVHPSHVEVVANAANRPHLLALLFDVTICDPGTPLLVVFVSAVGGLLCCETAIFHYPAMVLTMTAIRHRELMSRTSSTTSTTTTKTAKHSPPAGDTAVLIKAVIDLLPRYVLLIMTSSTYLIYRLVNDTLSIPDGLIRPAENPFYDNVSKRRWTTASRILNYSYVLGLHVAKSFGIEIVGYSHEYGYDCIPEMVMDPIDARLWLPASIFVLFAAIIVMSWHGVGHRDEEGRRRGRARRVLLCLVFLSWMATLFPIAGILKVGTFVSDRIVVASTVGTCILCGRAFALCAVGGREYDDDETEEDHCNDDCDNARGWSIGSPFGGRCAAKMTNTTRATKNTARRFAFLLLFGLTACNLAMRTHHRTSEWMDSVSLLKSSLLACPRSIKSNLEMSKIYSGLVPHMLDFERALSLISTAQSIDPTYCDVHYQYAHVYIQQGKYVPFEEELVEALQCQFTMGQAMNMWQKYWKVVLRGDDRSGGVGSLRRIEAEARYKKYMTRIREVIEEDENKNDLGGFKRNSHSEIKDEL</sequence>
<feature type="transmembrane region" description="Helical" evidence="4">
    <location>
        <begin position="523"/>
        <end position="542"/>
    </location>
</feature>
<feature type="compositionally biased region" description="Low complexity" evidence="3">
    <location>
        <begin position="356"/>
        <end position="368"/>
    </location>
</feature>
<feature type="transmembrane region" description="Helical" evidence="4">
    <location>
        <begin position="622"/>
        <end position="641"/>
    </location>
</feature>
<keyword evidence="1" id="KW-0677">Repeat</keyword>
<feature type="transmembrane region" description="Helical" evidence="4">
    <location>
        <begin position="442"/>
        <end position="465"/>
    </location>
</feature>
<evidence type="ECO:0000256" key="3">
    <source>
        <dbReference type="SAM" id="MobiDB-lite"/>
    </source>
</evidence>
<dbReference type="InterPro" id="IPR052346">
    <property type="entry name" value="O-mannosyl-transferase_TMTC"/>
</dbReference>
<gene>
    <name evidence="5" type="ORF">ACHAXA_002012</name>
</gene>
<dbReference type="Proteomes" id="UP001530377">
    <property type="component" value="Unassembled WGS sequence"/>
</dbReference>
<feature type="transmembrane region" description="Helical" evidence="4">
    <location>
        <begin position="485"/>
        <end position="503"/>
    </location>
</feature>
<comment type="caution">
    <text evidence="5">The sequence shown here is derived from an EMBL/GenBank/DDBJ whole genome shotgun (WGS) entry which is preliminary data.</text>
</comment>
<protein>
    <submittedName>
        <fullName evidence="5">Uncharacterized protein</fullName>
    </submittedName>
</protein>
<feature type="region of interest" description="Disordered" evidence="3">
    <location>
        <begin position="356"/>
        <end position="375"/>
    </location>
</feature>
<keyword evidence="2" id="KW-0802">TPR repeat</keyword>
<evidence type="ECO:0000256" key="2">
    <source>
        <dbReference type="ARBA" id="ARBA00022803"/>
    </source>
</evidence>
<evidence type="ECO:0000256" key="4">
    <source>
        <dbReference type="SAM" id="Phobius"/>
    </source>
</evidence>